<organism evidence="1 2">
    <name type="scientific">Trichodelitschia bisporula</name>
    <dbReference type="NCBI Taxonomy" id="703511"/>
    <lineage>
        <taxon>Eukaryota</taxon>
        <taxon>Fungi</taxon>
        <taxon>Dikarya</taxon>
        <taxon>Ascomycota</taxon>
        <taxon>Pezizomycotina</taxon>
        <taxon>Dothideomycetes</taxon>
        <taxon>Dothideomycetes incertae sedis</taxon>
        <taxon>Phaeotrichales</taxon>
        <taxon>Phaeotrichaceae</taxon>
        <taxon>Trichodelitschia</taxon>
    </lineage>
</organism>
<dbReference type="Proteomes" id="UP000799640">
    <property type="component" value="Unassembled WGS sequence"/>
</dbReference>
<gene>
    <name evidence="1" type="ORF">EJ06DRAFT_547176</name>
</gene>
<sequence length="284" mass="31688">MLDEKPTPSFNFLGLPRELRDKVYYYCFEPEILSSQRDKHGRLPTIDPGPPSSKHGLLTTNRQIHTEYTTFFSTHVPLNLSLTSSSSTLGYWPLPPTIRNHQRHLHISISTSHSFAKRISSDPHAATNLRRFINSLPKLEHVELAMRTTDYLYAGQLVACKPLMKAFFLACRSHPRICSLTVVQDCTQTNAAPSVRRFERSRNGAAFAAVHARCEHVTERGVRACSRFCLNHALNRWEDQALIQEAQAESLAAAAESLAAATAAAAAARALLATAGWVSRRRMP</sequence>
<accession>A0A6G1I3K7</accession>
<dbReference type="PANTHER" id="PTHR42085:SF1">
    <property type="entry name" value="F-BOX DOMAIN-CONTAINING PROTEIN"/>
    <property type="match status" value="1"/>
</dbReference>
<protein>
    <recommendedName>
        <fullName evidence="3">F-box domain-containing protein</fullName>
    </recommendedName>
</protein>
<proteinExistence type="predicted"/>
<reference evidence="1" key="1">
    <citation type="journal article" date="2020" name="Stud. Mycol.">
        <title>101 Dothideomycetes genomes: a test case for predicting lifestyles and emergence of pathogens.</title>
        <authorList>
            <person name="Haridas S."/>
            <person name="Albert R."/>
            <person name="Binder M."/>
            <person name="Bloem J."/>
            <person name="Labutti K."/>
            <person name="Salamov A."/>
            <person name="Andreopoulos B."/>
            <person name="Baker S."/>
            <person name="Barry K."/>
            <person name="Bills G."/>
            <person name="Bluhm B."/>
            <person name="Cannon C."/>
            <person name="Castanera R."/>
            <person name="Culley D."/>
            <person name="Daum C."/>
            <person name="Ezra D."/>
            <person name="Gonzalez J."/>
            <person name="Henrissat B."/>
            <person name="Kuo A."/>
            <person name="Liang C."/>
            <person name="Lipzen A."/>
            <person name="Lutzoni F."/>
            <person name="Magnuson J."/>
            <person name="Mondo S."/>
            <person name="Nolan M."/>
            <person name="Ohm R."/>
            <person name="Pangilinan J."/>
            <person name="Park H.-J."/>
            <person name="Ramirez L."/>
            <person name="Alfaro M."/>
            <person name="Sun H."/>
            <person name="Tritt A."/>
            <person name="Yoshinaga Y."/>
            <person name="Zwiers L.-H."/>
            <person name="Turgeon B."/>
            <person name="Goodwin S."/>
            <person name="Spatafora J."/>
            <person name="Crous P."/>
            <person name="Grigoriev I."/>
        </authorList>
    </citation>
    <scope>NUCLEOTIDE SEQUENCE</scope>
    <source>
        <strain evidence="1">CBS 262.69</strain>
    </source>
</reference>
<dbReference type="OrthoDB" id="5372935at2759"/>
<dbReference type="AlphaFoldDB" id="A0A6G1I3K7"/>
<evidence type="ECO:0008006" key="3">
    <source>
        <dbReference type="Google" id="ProtNLM"/>
    </source>
</evidence>
<dbReference type="EMBL" id="ML996690">
    <property type="protein sequence ID" value="KAF2402761.1"/>
    <property type="molecule type" value="Genomic_DNA"/>
</dbReference>
<evidence type="ECO:0000313" key="1">
    <source>
        <dbReference type="EMBL" id="KAF2402761.1"/>
    </source>
</evidence>
<name>A0A6G1I3K7_9PEZI</name>
<keyword evidence="2" id="KW-1185">Reference proteome</keyword>
<dbReference type="PANTHER" id="PTHR42085">
    <property type="entry name" value="F-BOX DOMAIN-CONTAINING PROTEIN"/>
    <property type="match status" value="1"/>
</dbReference>
<dbReference type="InterPro" id="IPR038883">
    <property type="entry name" value="AN11006-like"/>
</dbReference>
<evidence type="ECO:0000313" key="2">
    <source>
        <dbReference type="Proteomes" id="UP000799640"/>
    </source>
</evidence>